<evidence type="ECO:0000313" key="2">
    <source>
        <dbReference type="EMBL" id="OIQ67266.1"/>
    </source>
</evidence>
<comment type="caution">
    <text evidence="2">The sequence shown here is derived from an EMBL/GenBank/DDBJ whole genome shotgun (WGS) entry which is preliminary data.</text>
</comment>
<evidence type="ECO:0000256" key="1">
    <source>
        <dbReference type="SAM" id="MobiDB-lite"/>
    </source>
</evidence>
<sequence>MFIAGELRRPAVHEIIRGMRMHDREARFVQCGFEKLSQARSLPLRQCHQDANRRVKPGGDIHQGNADPHRA</sequence>
<dbReference type="EMBL" id="MLJW01006041">
    <property type="protein sequence ID" value="OIQ67266.1"/>
    <property type="molecule type" value="Genomic_DNA"/>
</dbReference>
<organism evidence="2">
    <name type="scientific">mine drainage metagenome</name>
    <dbReference type="NCBI Taxonomy" id="410659"/>
    <lineage>
        <taxon>unclassified sequences</taxon>
        <taxon>metagenomes</taxon>
        <taxon>ecological metagenomes</taxon>
    </lineage>
</organism>
<feature type="compositionally biased region" description="Basic and acidic residues" evidence="1">
    <location>
        <begin position="48"/>
        <end position="59"/>
    </location>
</feature>
<name>A0A1J5P7S7_9ZZZZ</name>
<dbReference type="AlphaFoldDB" id="A0A1J5P7S7"/>
<protein>
    <submittedName>
        <fullName evidence="2">Uncharacterized protein</fullName>
    </submittedName>
</protein>
<accession>A0A1J5P7S7</accession>
<feature type="region of interest" description="Disordered" evidence="1">
    <location>
        <begin position="48"/>
        <end position="71"/>
    </location>
</feature>
<gene>
    <name evidence="2" type="ORF">GALL_511540</name>
</gene>
<proteinExistence type="predicted"/>
<reference evidence="2" key="1">
    <citation type="submission" date="2016-10" db="EMBL/GenBank/DDBJ databases">
        <title>Sequence of Gallionella enrichment culture.</title>
        <authorList>
            <person name="Poehlein A."/>
            <person name="Muehling M."/>
            <person name="Daniel R."/>
        </authorList>
    </citation>
    <scope>NUCLEOTIDE SEQUENCE</scope>
</reference>